<dbReference type="AlphaFoldDB" id="A0A836GJF5"/>
<dbReference type="EMBL" id="JAFHLR010000028">
    <property type="protein sequence ID" value="KAG5474839.1"/>
    <property type="molecule type" value="Genomic_DNA"/>
</dbReference>
<comment type="caution">
    <text evidence="2">The sequence shown here is derived from an EMBL/GenBank/DDBJ whole genome shotgun (WGS) entry which is preliminary data.</text>
</comment>
<dbReference type="KEGG" id="loi:92359942"/>
<dbReference type="GeneID" id="92359942"/>
<feature type="compositionally biased region" description="Acidic residues" evidence="1">
    <location>
        <begin position="386"/>
        <end position="419"/>
    </location>
</feature>
<evidence type="ECO:0000256" key="1">
    <source>
        <dbReference type="SAM" id="MobiDB-lite"/>
    </source>
</evidence>
<proteinExistence type="predicted"/>
<evidence type="ECO:0000313" key="3">
    <source>
        <dbReference type="Proteomes" id="UP000674143"/>
    </source>
</evidence>
<reference evidence="3" key="2">
    <citation type="journal article" date="2021" name="Sci. Data">
        <title>Chromosome-scale genome sequencing, assembly and annotation of six genomes from subfamily Leishmaniinae.</title>
        <authorList>
            <person name="Almutairi H."/>
            <person name="Urbaniak M.D."/>
            <person name="Bates M.D."/>
            <person name="Jariyapan N."/>
            <person name="Kwakye-Nuako G."/>
            <person name="Thomaz Soccol V."/>
            <person name="Al-Salem W.S."/>
            <person name="Dillon R.J."/>
            <person name="Bates P.A."/>
            <person name="Gatherer D."/>
        </authorList>
    </citation>
    <scope>NUCLEOTIDE SEQUENCE [LARGE SCALE GENOMIC DNA]</scope>
</reference>
<dbReference type="Proteomes" id="UP000674143">
    <property type="component" value="Unassembled WGS sequence"/>
</dbReference>
<dbReference type="RefSeq" id="XP_067061945.1">
    <property type="nucleotide sequence ID" value="XM_067206008.1"/>
</dbReference>
<gene>
    <name evidence="2" type="ORF">LSCM4_04016</name>
</gene>
<feature type="compositionally biased region" description="Basic and acidic residues" evidence="1">
    <location>
        <begin position="350"/>
        <end position="366"/>
    </location>
</feature>
<sequence>MDPVQELIAAVGQADMEGGRRRTQASLLSSSAALDVSSACASAAPPRRTKMVFVYSDEDDGEDDGVEGHGAMRPESGVTEVLCDDHAIAVSADALAELQAEAANAAVGTADAQTSLFDASGDGNGFLFEEDVVSGLAGGASGPSATFGGMRMREVAAPRLWEGAVAPAASSDFRGGGADDPLSATDEAHPFLRRGLPAADFVLRSRRKRFREIPVADGDPAQSSAKNAAATTTAGESVQESPAAAAEPSLHDPHLSSELFPGHPQGAQNSDGSLLDDASDSLEAAVEEEPDVYPVYADDGRTVRALRTRGGYELTLDERDLLECVAEEEEKDARDGHAEQNDGAAAAGAEEGKAADDGDHDAHVDDVLSGPMAGQLASSAAAAAAEDGDEVAGTDLPEQAEADEWGDFDDFDDEEDEEEAELDEAIIVAVVEQLVCCCKADDLDPQMAVEAARFVGTAKPLLEQLTNEMITPAEFVQRIDRDLRRFQRIYKAVYRPRDSPIVIDGVTTDL</sequence>
<name>A0A836GJF5_9TRYP</name>
<organism evidence="2 3">
    <name type="scientific">Leishmania orientalis</name>
    <dbReference type="NCBI Taxonomy" id="2249476"/>
    <lineage>
        <taxon>Eukaryota</taxon>
        <taxon>Discoba</taxon>
        <taxon>Euglenozoa</taxon>
        <taxon>Kinetoplastea</taxon>
        <taxon>Metakinetoplastina</taxon>
        <taxon>Trypanosomatida</taxon>
        <taxon>Trypanosomatidae</taxon>
        <taxon>Leishmaniinae</taxon>
        <taxon>Leishmania</taxon>
    </lineage>
</organism>
<feature type="region of interest" description="Disordered" evidence="1">
    <location>
        <begin position="328"/>
        <end position="419"/>
    </location>
</feature>
<feature type="region of interest" description="Disordered" evidence="1">
    <location>
        <begin position="213"/>
        <end position="276"/>
    </location>
</feature>
<keyword evidence="3" id="KW-1185">Reference proteome</keyword>
<reference evidence="3" key="1">
    <citation type="journal article" date="2021" name="Microbiol. Resour. Announc.">
        <title>LGAAP: Leishmaniinae Genome Assembly and Annotation Pipeline.</title>
        <authorList>
            <person name="Almutairi H."/>
            <person name="Urbaniak M.D."/>
            <person name="Bates M.D."/>
            <person name="Jariyapan N."/>
            <person name="Kwakye-Nuako G."/>
            <person name="Thomaz-Soccol V."/>
            <person name="Al-Salem W.S."/>
            <person name="Dillon R.J."/>
            <person name="Bates P.A."/>
            <person name="Gatherer D."/>
        </authorList>
    </citation>
    <scope>NUCLEOTIDE SEQUENCE [LARGE SCALE GENOMIC DNA]</scope>
</reference>
<feature type="compositionally biased region" description="Basic and acidic residues" evidence="1">
    <location>
        <begin position="331"/>
        <end position="340"/>
    </location>
</feature>
<protein>
    <submittedName>
        <fullName evidence="2">Uncharacterized protein</fullName>
    </submittedName>
</protein>
<accession>A0A836GJF5</accession>
<evidence type="ECO:0000313" key="2">
    <source>
        <dbReference type="EMBL" id="KAG5474839.1"/>
    </source>
</evidence>